<feature type="domain" description="JmjC" evidence="8">
    <location>
        <begin position="235"/>
        <end position="400"/>
    </location>
</feature>
<name>A0A0N4V9R9_ENTVE</name>
<dbReference type="SUPFAM" id="SSF51197">
    <property type="entry name" value="Clavaminate synthase-like"/>
    <property type="match status" value="1"/>
</dbReference>
<dbReference type="InterPro" id="IPR001965">
    <property type="entry name" value="Znf_PHD"/>
</dbReference>
<dbReference type="WBParaSite" id="EVEC_0000719101-mRNA-1">
    <property type="protein sequence ID" value="EVEC_0000719101-mRNA-1"/>
    <property type="gene ID" value="EVEC_0000719101"/>
</dbReference>
<dbReference type="SMART" id="SM00558">
    <property type="entry name" value="JmjC"/>
    <property type="match status" value="1"/>
</dbReference>
<evidence type="ECO:0000313" key="10">
    <source>
        <dbReference type="Proteomes" id="UP000274131"/>
    </source>
</evidence>
<protein>
    <submittedName>
        <fullName evidence="11">JmjC domain-containing protein</fullName>
    </submittedName>
</protein>
<dbReference type="SUPFAM" id="SSF57903">
    <property type="entry name" value="FYVE/PHD zinc finger"/>
    <property type="match status" value="1"/>
</dbReference>
<dbReference type="PROSITE" id="PS51184">
    <property type="entry name" value="JMJC"/>
    <property type="match status" value="1"/>
</dbReference>
<dbReference type="OrthoDB" id="9547406at2759"/>
<reference evidence="11" key="1">
    <citation type="submission" date="2017-02" db="UniProtKB">
        <authorList>
            <consortium name="WormBaseParasite"/>
        </authorList>
    </citation>
    <scope>IDENTIFICATION</scope>
</reference>
<dbReference type="Gene3D" id="2.60.120.650">
    <property type="entry name" value="Cupin"/>
    <property type="match status" value="1"/>
</dbReference>
<keyword evidence="6" id="KW-0560">Oxidoreductase</keyword>
<keyword evidence="10" id="KW-1185">Reference proteome</keyword>
<dbReference type="Pfam" id="PF02373">
    <property type="entry name" value="JmjC"/>
    <property type="match status" value="1"/>
</dbReference>
<organism evidence="11">
    <name type="scientific">Enterobius vermicularis</name>
    <name type="common">Human pinworm</name>
    <dbReference type="NCBI Taxonomy" id="51028"/>
    <lineage>
        <taxon>Eukaryota</taxon>
        <taxon>Metazoa</taxon>
        <taxon>Ecdysozoa</taxon>
        <taxon>Nematoda</taxon>
        <taxon>Chromadorea</taxon>
        <taxon>Rhabditida</taxon>
        <taxon>Spirurina</taxon>
        <taxon>Oxyuridomorpha</taxon>
        <taxon>Oxyuroidea</taxon>
        <taxon>Oxyuridae</taxon>
        <taxon>Enterobius</taxon>
    </lineage>
</organism>
<accession>A0A0N4V9R9</accession>
<dbReference type="InterPro" id="IPR003349">
    <property type="entry name" value="JmjN"/>
</dbReference>
<evidence type="ECO:0000256" key="6">
    <source>
        <dbReference type="ARBA" id="ARBA00022964"/>
    </source>
</evidence>
<evidence type="ECO:0000256" key="1">
    <source>
        <dbReference type="ARBA" id="ARBA00004123"/>
    </source>
</evidence>
<evidence type="ECO:0000259" key="8">
    <source>
        <dbReference type="PROSITE" id="PS51184"/>
    </source>
</evidence>
<dbReference type="PANTHER" id="PTHR10694:SF129">
    <property type="entry name" value="LYSINE-SPECIFIC DEMETHYLASE 4B-RELATED"/>
    <property type="match status" value="1"/>
</dbReference>
<evidence type="ECO:0000256" key="3">
    <source>
        <dbReference type="ARBA" id="ARBA00022771"/>
    </source>
</evidence>
<dbReference type="Gene3D" id="3.10.330.70">
    <property type="match status" value="1"/>
</dbReference>
<dbReference type="GO" id="GO:0051864">
    <property type="term" value="F:histone H3K36 demethylase activity"/>
    <property type="evidence" value="ECO:0007669"/>
    <property type="project" value="TreeGrafter"/>
</dbReference>
<dbReference type="InterPro" id="IPR003347">
    <property type="entry name" value="JmjC_dom"/>
</dbReference>
<dbReference type="GO" id="GO:0032454">
    <property type="term" value="F:histone H3K9 demethylase activity"/>
    <property type="evidence" value="ECO:0007669"/>
    <property type="project" value="TreeGrafter"/>
</dbReference>
<evidence type="ECO:0000313" key="9">
    <source>
        <dbReference type="EMBL" id="VDD91961.1"/>
    </source>
</evidence>
<dbReference type="GO" id="GO:0008270">
    <property type="term" value="F:zinc ion binding"/>
    <property type="evidence" value="ECO:0007669"/>
    <property type="project" value="UniProtKB-KW"/>
</dbReference>
<dbReference type="EMBL" id="UXUI01008617">
    <property type="protein sequence ID" value="VDD91961.1"/>
    <property type="molecule type" value="Genomic_DNA"/>
</dbReference>
<keyword evidence="6" id="KW-0223">Dioxygenase</keyword>
<dbReference type="PANTHER" id="PTHR10694">
    <property type="entry name" value="LYSINE-SPECIFIC DEMETHYLASE"/>
    <property type="match status" value="1"/>
</dbReference>
<dbReference type="STRING" id="51028.A0A0N4V9R9"/>
<dbReference type="Proteomes" id="UP000274131">
    <property type="component" value="Unassembled WGS sequence"/>
</dbReference>
<dbReference type="GO" id="GO:0000785">
    <property type="term" value="C:chromatin"/>
    <property type="evidence" value="ECO:0007669"/>
    <property type="project" value="TreeGrafter"/>
</dbReference>
<keyword evidence="4" id="KW-0862">Zinc</keyword>
<evidence type="ECO:0000313" key="11">
    <source>
        <dbReference type="WBParaSite" id="EVEC_0000719101-mRNA-1"/>
    </source>
</evidence>
<dbReference type="InterPro" id="IPR013083">
    <property type="entry name" value="Znf_RING/FYVE/PHD"/>
</dbReference>
<dbReference type="SUPFAM" id="SSF63748">
    <property type="entry name" value="Tudor/PWWP/MBT"/>
    <property type="match status" value="1"/>
</dbReference>
<reference evidence="9 10" key="2">
    <citation type="submission" date="2018-10" db="EMBL/GenBank/DDBJ databases">
        <authorList>
            <consortium name="Pathogen Informatics"/>
        </authorList>
    </citation>
    <scope>NUCLEOTIDE SEQUENCE [LARGE SCALE GENOMIC DNA]</scope>
</reference>
<comment type="subcellular location">
    <subcellularLocation>
        <location evidence="1">Nucleus</location>
    </subcellularLocation>
</comment>
<sequence length="891" mass="102783">MQYPSTSKSSVFFHWKSTGTIEVPVFYPTLTEMADFPGYIRKIEEEHQAHLVCGIAKVSFIVATVLFDTVYFAAASSSCKRLRWAVLVPGLQKYKVGENRRSNYQVLELKGARVLICREVSSFLLEMENTIVPPAEYCMRKSHDYSDVDNYVIEHFLFALRPVKEKVEGQGGIYCKTNKLYRRSMTVKELRSLANKMRCPKGNGVPPEDIEKHYWKTVLQGEPIYGADTPGSICDPDLKEFNMNRLGTILDMLNNYEIKIKGVNTVYLYFGMWKTTFPWHAEDMDLYSINYVHFGEPKFWYAIATDCTDRFERFAAQRFPAAAKSCKSFLRHKNFMISPSVLKKNNIKYGTMVQYANEFIITFPRGYHMGFNMGYNCAESTNFASDRWIDYGKNASVCSCRSDSVEIDMRPFMEQFRPDEYKEWLQYWYGERVIKDRKKTQVSRRQPILEESPIAPKRPCPDYVKNASLNYDCVVSPNKNVFVAFIKVRELWSCLPPNLYAEKEFNNRRAAESPHCAVCQYFVPSAFVERKKCIPVTSKRYVKRAWFAKEDPDTYPVKEEDPEDRLFRCSNCYVVVHQGCYPVGNISNENGQWCCIRCRRRDDNAVRSASCSLCELRGGALIPLEDVGDLCLKPDLYLSSCFLSGGDFVHVICALLNRRTVFVNPETLTSAYTQPLLKLRKAPQYDLEQAYKDAFGDNCERGKFQCDYCQNSREGLLKCFVCEETMFHATCAYLAGVSFEFRKWPDLTVAICCDSHNAHEDDNQVAVGDKVRVAVRDFPNRLFKGIVTNIDCQECCTVHFMDRNWSDDLPPEDIIDCECKKLECKGWHVAGSKIKIKWDDGIIYDGIFRNRYIRSTYTVQLSAKYPHLPKVVKVCREAVFARGEKPVGLKE</sequence>
<keyword evidence="5" id="KW-0156">Chromatin regulator</keyword>
<keyword evidence="3" id="KW-0863">Zinc-finger</keyword>
<dbReference type="Gene3D" id="3.30.40.10">
    <property type="entry name" value="Zinc/RING finger domain, C3HC4 (zinc finger)"/>
    <property type="match status" value="1"/>
</dbReference>
<keyword evidence="2" id="KW-0479">Metal-binding</keyword>
<dbReference type="AlphaFoldDB" id="A0A0N4V9R9"/>
<evidence type="ECO:0000256" key="4">
    <source>
        <dbReference type="ARBA" id="ARBA00022833"/>
    </source>
</evidence>
<evidence type="ECO:0000256" key="2">
    <source>
        <dbReference type="ARBA" id="ARBA00022723"/>
    </source>
</evidence>
<dbReference type="GO" id="GO:0010468">
    <property type="term" value="P:regulation of gene expression"/>
    <property type="evidence" value="ECO:0007669"/>
    <property type="project" value="TreeGrafter"/>
</dbReference>
<dbReference type="Pfam" id="PF02375">
    <property type="entry name" value="JmjN"/>
    <property type="match status" value="1"/>
</dbReference>
<dbReference type="GO" id="GO:0005634">
    <property type="term" value="C:nucleus"/>
    <property type="evidence" value="ECO:0007669"/>
    <property type="project" value="UniProtKB-SubCell"/>
</dbReference>
<dbReference type="SMART" id="SM00249">
    <property type="entry name" value="PHD"/>
    <property type="match status" value="2"/>
</dbReference>
<gene>
    <name evidence="9" type="ORF">EVEC_LOCUS6712</name>
</gene>
<evidence type="ECO:0000256" key="7">
    <source>
        <dbReference type="ARBA" id="ARBA00023242"/>
    </source>
</evidence>
<evidence type="ECO:0000256" key="5">
    <source>
        <dbReference type="ARBA" id="ARBA00022853"/>
    </source>
</evidence>
<proteinExistence type="predicted"/>
<keyword evidence="7" id="KW-0539">Nucleus</keyword>
<dbReference type="InterPro" id="IPR011011">
    <property type="entry name" value="Znf_FYVE_PHD"/>
</dbReference>